<evidence type="ECO:0000313" key="1">
    <source>
        <dbReference type="EMBL" id="KAK1485586.1"/>
    </source>
</evidence>
<dbReference type="EMBL" id="MPDP01000068">
    <property type="protein sequence ID" value="KAK1485586.1"/>
    <property type="molecule type" value="Genomic_DNA"/>
</dbReference>
<organism evidence="1 2">
    <name type="scientific">Colletotrichum cuscutae</name>
    <dbReference type="NCBI Taxonomy" id="1209917"/>
    <lineage>
        <taxon>Eukaryota</taxon>
        <taxon>Fungi</taxon>
        <taxon>Dikarya</taxon>
        <taxon>Ascomycota</taxon>
        <taxon>Pezizomycotina</taxon>
        <taxon>Sordariomycetes</taxon>
        <taxon>Hypocreomycetidae</taxon>
        <taxon>Glomerellales</taxon>
        <taxon>Glomerellaceae</taxon>
        <taxon>Colletotrichum</taxon>
        <taxon>Colletotrichum acutatum species complex</taxon>
    </lineage>
</organism>
<reference evidence="1" key="1">
    <citation type="submission" date="2016-11" db="EMBL/GenBank/DDBJ databases">
        <title>The genome sequence of Colletotrichum cuscutae.</title>
        <authorList>
            <person name="Baroncelli R."/>
        </authorList>
    </citation>
    <scope>NUCLEOTIDE SEQUENCE</scope>
    <source>
        <strain evidence="1">IMI 304802</strain>
    </source>
</reference>
<sequence length="280" mass="31948">MPDLHQAPTQNVANKRMHSAIGATVHQRALDLFQKEELSSAMDALQEWQPTEPASLAKEVLLFRMNILRGKILRFQGKFQESLICLSKSRYTMDLLEDLHFDKEAGELIVEIADTIRELDDSARAEQMLTAQLQQQYHTPATRALLGLSLAESLFAQQKFREADRLCREAESQRLSKMARLRLCITAAKLRHVSSDWEGAFAWWTKALIAINKFPPTSGHATRLIYLSLCDVLRRQGQQELEEATRAQVAELEALSQDAEATHWIAGLRHWRMFIEPSVL</sequence>
<name>A0AAI9VEA6_9PEZI</name>
<protein>
    <submittedName>
        <fullName evidence="1">Uncharacterized protein</fullName>
    </submittedName>
</protein>
<evidence type="ECO:0000313" key="2">
    <source>
        <dbReference type="Proteomes" id="UP001239213"/>
    </source>
</evidence>
<dbReference type="AlphaFoldDB" id="A0AAI9VEA6"/>
<comment type="caution">
    <text evidence="1">The sequence shown here is derived from an EMBL/GenBank/DDBJ whole genome shotgun (WGS) entry which is preliminary data.</text>
</comment>
<dbReference type="InterPro" id="IPR011990">
    <property type="entry name" value="TPR-like_helical_dom_sf"/>
</dbReference>
<keyword evidence="2" id="KW-1185">Reference proteome</keyword>
<dbReference type="SUPFAM" id="SSF48452">
    <property type="entry name" value="TPR-like"/>
    <property type="match status" value="1"/>
</dbReference>
<accession>A0AAI9VEA6</accession>
<dbReference type="Proteomes" id="UP001239213">
    <property type="component" value="Unassembled WGS sequence"/>
</dbReference>
<dbReference type="Gene3D" id="1.25.40.10">
    <property type="entry name" value="Tetratricopeptide repeat domain"/>
    <property type="match status" value="1"/>
</dbReference>
<proteinExistence type="predicted"/>
<gene>
    <name evidence="1" type="ORF">CCUS01_03726</name>
</gene>